<organism evidence="1">
    <name type="scientific">uncultured Caudovirales phage</name>
    <dbReference type="NCBI Taxonomy" id="2100421"/>
    <lineage>
        <taxon>Viruses</taxon>
        <taxon>Duplodnaviria</taxon>
        <taxon>Heunggongvirae</taxon>
        <taxon>Uroviricota</taxon>
        <taxon>Caudoviricetes</taxon>
        <taxon>Peduoviridae</taxon>
        <taxon>Maltschvirus</taxon>
        <taxon>Maltschvirus maltsch</taxon>
    </lineage>
</organism>
<proteinExistence type="predicted"/>
<dbReference type="InterPro" id="IPR021739">
    <property type="entry name" value="SaV-like"/>
</dbReference>
<gene>
    <name evidence="1" type="ORF">UFOVP507_58</name>
</gene>
<reference evidence="1" key="1">
    <citation type="submission" date="2020-04" db="EMBL/GenBank/DDBJ databases">
        <authorList>
            <person name="Chiriac C."/>
            <person name="Salcher M."/>
            <person name="Ghai R."/>
            <person name="Kavagutti S V."/>
        </authorList>
    </citation>
    <scope>NUCLEOTIDE SEQUENCE</scope>
</reference>
<evidence type="ECO:0000313" key="1">
    <source>
        <dbReference type="EMBL" id="CAB4147937.1"/>
    </source>
</evidence>
<name>A0A6J5MQC7_9CAUD</name>
<protein>
    <submittedName>
        <fullName evidence="1">SaV-like</fullName>
    </submittedName>
</protein>
<accession>A0A6J5MQC7</accession>
<dbReference type="EMBL" id="LR796486">
    <property type="protein sequence ID" value="CAB4147937.1"/>
    <property type="molecule type" value="Genomic_DNA"/>
</dbReference>
<sequence>MDKTPIAMPGPYGYQDELTFTLSDYFKKLNERFPNERFENTSDVQVGGTHYRRNAMQPWDIFIEWGLDPWAANVVKYVLRFPYKNHKEDLEKARHYIDYLIDNIDAVEAKYYHKDK</sequence>
<dbReference type="Pfam" id="PF11753">
    <property type="entry name" value="DUF3310"/>
    <property type="match status" value="1"/>
</dbReference>